<comment type="caution">
    <text evidence="5">The sequence shown here is derived from an EMBL/GenBank/DDBJ whole genome shotgun (WGS) entry which is preliminary data.</text>
</comment>
<keyword evidence="3 5" id="KW-0808">Transferase</keyword>
<keyword evidence="4" id="KW-0812">Transmembrane</keyword>
<dbReference type="Pfam" id="PF13641">
    <property type="entry name" value="Glyco_tranf_2_3"/>
    <property type="match status" value="1"/>
</dbReference>
<keyword evidence="4" id="KW-0472">Membrane</keyword>
<dbReference type="CDD" id="cd06438">
    <property type="entry name" value="EpsO_like"/>
    <property type="match status" value="1"/>
</dbReference>
<dbReference type="PANTHER" id="PTHR43630">
    <property type="entry name" value="POLY-BETA-1,6-N-ACETYL-D-GLUCOSAMINE SYNTHASE"/>
    <property type="match status" value="1"/>
</dbReference>
<feature type="transmembrane region" description="Helical" evidence="4">
    <location>
        <begin position="6"/>
        <end position="25"/>
    </location>
</feature>
<dbReference type="STRING" id="1888891.DSOL_3264"/>
<dbReference type="SUPFAM" id="SSF53448">
    <property type="entry name" value="Nucleotide-diphospho-sugar transferases"/>
    <property type="match status" value="1"/>
</dbReference>
<dbReference type="Gene3D" id="3.90.550.10">
    <property type="entry name" value="Spore Coat Polysaccharide Biosynthesis Protein SpsA, Chain A"/>
    <property type="match status" value="1"/>
</dbReference>
<dbReference type="RefSeq" id="WP_075365783.1">
    <property type="nucleotide sequence ID" value="NZ_MLBF01000028.1"/>
</dbReference>
<organism evidence="5 6">
    <name type="scientific">Desulfosporosinus metallidurans</name>
    <dbReference type="NCBI Taxonomy" id="1888891"/>
    <lineage>
        <taxon>Bacteria</taxon>
        <taxon>Bacillati</taxon>
        <taxon>Bacillota</taxon>
        <taxon>Clostridia</taxon>
        <taxon>Eubacteriales</taxon>
        <taxon>Desulfitobacteriaceae</taxon>
        <taxon>Desulfosporosinus</taxon>
    </lineage>
</organism>
<evidence type="ECO:0000256" key="2">
    <source>
        <dbReference type="ARBA" id="ARBA00022676"/>
    </source>
</evidence>
<dbReference type="InterPro" id="IPR029044">
    <property type="entry name" value="Nucleotide-diphossugar_trans"/>
</dbReference>
<feature type="transmembrane region" description="Helical" evidence="4">
    <location>
        <begin position="296"/>
        <end position="315"/>
    </location>
</feature>
<evidence type="ECO:0000256" key="4">
    <source>
        <dbReference type="SAM" id="Phobius"/>
    </source>
</evidence>
<comment type="similarity">
    <text evidence="1">Belongs to the glycosyltransferase 2 family.</text>
</comment>
<reference evidence="5 6" key="1">
    <citation type="submission" date="2016-09" db="EMBL/GenBank/DDBJ databases">
        <title>Complete genome of Desulfosporosinus sp. OL.</title>
        <authorList>
            <person name="Mardanov A."/>
            <person name="Beletsky A."/>
            <person name="Panova A."/>
            <person name="Karnachuk O."/>
            <person name="Ravin N."/>
        </authorList>
    </citation>
    <scope>NUCLEOTIDE SEQUENCE [LARGE SCALE GENOMIC DNA]</scope>
    <source>
        <strain evidence="5 6">OL</strain>
    </source>
</reference>
<keyword evidence="6" id="KW-1185">Reference proteome</keyword>
<dbReference type="GO" id="GO:0016757">
    <property type="term" value="F:glycosyltransferase activity"/>
    <property type="evidence" value="ECO:0007669"/>
    <property type="project" value="UniProtKB-KW"/>
</dbReference>
<proteinExistence type="inferred from homology"/>
<protein>
    <submittedName>
        <fullName evidence="5">N-acetylglucosaminyltransferase</fullName>
    </submittedName>
</protein>
<keyword evidence="4" id="KW-1133">Transmembrane helix</keyword>
<name>A0A1Q8QRF5_9FIRM</name>
<evidence type="ECO:0000313" key="5">
    <source>
        <dbReference type="EMBL" id="OLN29924.1"/>
    </source>
</evidence>
<feature type="transmembrane region" description="Helical" evidence="4">
    <location>
        <begin position="321"/>
        <end position="338"/>
    </location>
</feature>
<accession>A0A1Q8QRF5</accession>
<dbReference type="PANTHER" id="PTHR43630:SF1">
    <property type="entry name" value="POLY-BETA-1,6-N-ACETYL-D-GLUCOSAMINE SYNTHASE"/>
    <property type="match status" value="1"/>
</dbReference>
<evidence type="ECO:0000256" key="1">
    <source>
        <dbReference type="ARBA" id="ARBA00006739"/>
    </source>
</evidence>
<dbReference type="EMBL" id="MLBF01000028">
    <property type="protein sequence ID" value="OLN29924.1"/>
    <property type="molecule type" value="Genomic_DNA"/>
</dbReference>
<evidence type="ECO:0000313" key="6">
    <source>
        <dbReference type="Proteomes" id="UP000186102"/>
    </source>
</evidence>
<dbReference type="Proteomes" id="UP000186102">
    <property type="component" value="Unassembled WGS sequence"/>
</dbReference>
<evidence type="ECO:0000256" key="3">
    <source>
        <dbReference type="ARBA" id="ARBA00022679"/>
    </source>
</evidence>
<dbReference type="AlphaFoldDB" id="A0A1Q8QRF5"/>
<feature type="transmembrane region" description="Helical" evidence="4">
    <location>
        <begin position="350"/>
        <end position="370"/>
    </location>
</feature>
<dbReference type="OrthoDB" id="9797391at2"/>
<gene>
    <name evidence="5" type="ORF">DSOL_3264</name>
</gene>
<sequence>MKIIAFVIVIYYLYHMVFLLASLSIKRDKIGTPLGAGESRFAVFIPAHNEQNVIRDSVKSIFAAHYPSDKFTIHVVADNCTDKTVQCARNAGAKVIERHNPLQPGKQFALEWAFKQIDLDNFDAVVILDADNHIDPNFFSVLNHHLQAGHKVLQAYEETKNPNDSWVSMNNAYIYWYMFRMQMIRTALGMSAWLAGTGVCISTEVLKKIGWNVTTIVDDVEFTCKLLLNGEKVTLADGAVIYDQKPARLMDSMKQRLRWIRGQTQVGIKYLPKLAAYVLKESFKGNYGQAFRAFDAIMWLPMQLIILASFVYSFASGGFCYLLTLLITTPVFYILPLVAEKVRLRKAWKYLATSGAFFLTWIPITAYGVVTYGKQGWWRTPH</sequence>
<keyword evidence="2 5" id="KW-0328">Glycosyltransferase</keyword>